<dbReference type="Pfam" id="PF05700">
    <property type="entry name" value="BCAS2"/>
    <property type="match status" value="1"/>
</dbReference>
<feature type="region of interest" description="Disordered" evidence="8">
    <location>
        <begin position="67"/>
        <end position="93"/>
    </location>
</feature>
<dbReference type="OrthoDB" id="205794at2759"/>
<dbReference type="HOGENOM" id="CLU_082523_4_0_1"/>
<dbReference type="GO" id="GO:0071011">
    <property type="term" value="C:precatalytic spliceosome"/>
    <property type="evidence" value="ECO:0007669"/>
    <property type="project" value="TreeGrafter"/>
</dbReference>
<evidence type="ECO:0000256" key="4">
    <source>
        <dbReference type="ARBA" id="ARBA00022728"/>
    </source>
</evidence>
<organism evidence="9 10">
    <name type="scientific">Capronia epimyces CBS 606.96</name>
    <dbReference type="NCBI Taxonomy" id="1182542"/>
    <lineage>
        <taxon>Eukaryota</taxon>
        <taxon>Fungi</taxon>
        <taxon>Dikarya</taxon>
        <taxon>Ascomycota</taxon>
        <taxon>Pezizomycotina</taxon>
        <taxon>Eurotiomycetes</taxon>
        <taxon>Chaetothyriomycetidae</taxon>
        <taxon>Chaetothyriales</taxon>
        <taxon>Herpotrichiellaceae</taxon>
        <taxon>Capronia</taxon>
    </lineage>
</organism>
<comment type="similarity">
    <text evidence="2">Belongs to the SPF27 family.</text>
</comment>
<keyword evidence="7" id="KW-0175">Coiled coil</keyword>
<comment type="subcellular location">
    <subcellularLocation>
        <location evidence="1">Nucleus</location>
    </subcellularLocation>
</comment>
<dbReference type="STRING" id="1182542.W9Y5P6"/>
<dbReference type="GO" id="GO:0000974">
    <property type="term" value="C:Prp19 complex"/>
    <property type="evidence" value="ECO:0007669"/>
    <property type="project" value="TreeGrafter"/>
</dbReference>
<evidence type="ECO:0000256" key="5">
    <source>
        <dbReference type="ARBA" id="ARBA00023187"/>
    </source>
</evidence>
<dbReference type="Proteomes" id="UP000019478">
    <property type="component" value="Unassembled WGS sequence"/>
</dbReference>
<dbReference type="EMBL" id="AMGY01000004">
    <property type="protein sequence ID" value="EXJ84945.1"/>
    <property type="molecule type" value="Genomic_DNA"/>
</dbReference>
<dbReference type="GO" id="GO:0071013">
    <property type="term" value="C:catalytic step 2 spliceosome"/>
    <property type="evidence" value="ECO:0007669"/>
    <property type="project" value="TreeGrafter"/>
</dbReference>
<keyword evidence="10" id="KW-1185">Reference proteome</keyword>
<evidence type="ECO:0000313" key="9">
    <source>
        <dbReference type="EMBL" id="EXJ84945.1"/>
    </source>
</evidence>
<dbReference type="RefSeq" id="XP_007733930.1">
    <property type="nucleotide sequence ID" value="XM_007735740.1"/>
</dbReference>
<sequence>MPSLTELFESLPYIDPHITETERAKATALIARHLPPDYLTTPHPALPHLAAVNFSDLFSQEIERVGAGQPRQGGIDLSRYEAPNEPASESSEEVKRQALRNAYVSSTFLSGRHTNLQLLDQFGKNAWLVGNSQVEAILKDLENELARVKAESENVNRARKVAQEQAKGELIGLEENWKRGIGQILEIQVATAKLRQQVLERQRIAAASGS</sequence>
<keyword evidence="5" id="KW-0508">mRNA splicing</keyword>
<name>W9Y5P6_9EURO</name>
<protein>
    <recommendedName>
        <fullName evidence="11">Pre-mRNA-splicing factor SPF27</fullName>
    </recommendedName>
</protein>
<dbReference type="GO" id="GO:0008380">
    <property type="term" value="P:RNA splicing"/>
    <property type="evidence" value="ECO:0007669"/>
    <property type="project" value="UniProtKB-KW"/>
</dbReference>
<dbReference type="InterPro" id="IPR008409">
    <property type="entry name" value="SPF27"/>
</dbReference>
<dbReference type="GO" id="GO:0006397">
    <property type="term" value="P:mRNA processing"/>
    <property type="evidence" value="ECO:0007669"/>
    <property type="project" value="UniProtKB-KW"/>
</dbReference>
<keyword evidence="6" id="KW-0539">Nucleus</keyword>
<evidence type="ECO:0000256" key="7">
    <source>
        <dbReference type="SAM" id="Coils"/>
    </source>
</evidence>
<evidence type="ECO:0000256" key="6">
    <source>
        <dbReference type="ARBA" id="ARBA00023242"/>
    </source>
</evidence>
<evidence type="ECO:0000256" key="2">
    <source>
        <dbReference type="ARBA" id="ARBA00010788"/>
    </source>
</evidence>
<proteinExistence type="inferred from homology"/>
<evidence type="ECO:0000313" key="10">
    <source>
        <dbReference type="Proteomes" id="UP000019478"/>
    </source>
</evidence>
<evidence type="ECO:0000256" key="1">
    <source>
        <dbReference type="ARBA" id="ARBA00004123"/>
    </source>
</evidence>
<evidence type="ECO:0000256" key="8">
    <source>
        <dbReference type="SAM" id="MobiDB-lite"/>
    </source>
</evidence>
<dbReference type="GeneID" id="19169730"/>
<keyword evidence="4" id="KW-0747">Spliceosome</keyword>
<dbReference type="AlphaFoldDB" id="W9Y5P6"/>
<evidence type="ECO:0000256" key="3">
    <source>
        <dbReference type="ARBA" id="ARBA00022664"/>
    </source>
</evidence>
<feature type="coiled-coil region" evidence="7">
    <location>
        <begin position="131"/>
        <end position="165"/>
    </location>
</feature>
<dbReference type="eggNOG" id="KOG3096">
    <property type="taxonomic scope" value="Eukaryota"/>
</dbReference>
<reference evidence="9 10" key="1">
    <citation type="submission" date="2013-03" db="EMBL/GenBank/DDBJ databases">
        <title>The Genome Sequence of Capronia epimyces CBS 606.96.</title>
        <authorList>
            <consortium name="The Broad Institute Genomics Platform"/>
            <person name="Cuomo C."/>
            <person name="de Hoog S."/>
            <person name="Gorbushina A."/>
            <person name="Walker B."/>
            <person name="Young S.K."/>
            <person name="Zeng Q."/>
            <person name="Gargeya S."/>
            <person name="Fitzgerald M."/>
            <person name="Haas B."/>
            <person name="Abouelleil A."/>
            <person name="Allen A.W."/>
            <person name="Alvarado L."/>
            <person name="Arachchi H.M."/>
            <person name="Berlin A.M."/>
            <person name="Chapman S.B."/>
            <person name="Gainer-Dewar J."/>
            <person name="Goldberg J."/>
            <person name="Griggs A."/>
            <person name="Gujja S."/>
            <person name="Hansen M."/>
            <person name="Howarth C."/>
            <person name="Imamovic A."/>
            <person name="Ireland A."/>
            <person name="Larimer J."/>
            <person name="McCowan C."/>
            <person name="Murphy C."/>
            <person name="Pearson M."/>
            <person name="Poon T.W."/>
            <person name="Priest M."/>
            <person name="Roberts A."/>
            <person name="Saif S."/>
            <person name="Shea T."/>
            <person name="Sisk P."/>
            <person name="Sykes S."/>
            <person name="Wortman J."/>
            <person name="Nusbaum C."/>
            <person name="Birren B."/>
        </authorList>
    </citation>
    <scope>NUCLEOTIDE SEQUENCE [LARGE SCALE GENOMIC DNA]</scope>
    <source>
        <strain evidence="9 10">CBS 606.96</strain>
    </source>
</reference>
<dbReference type="PANTHER" id="PTHR13296:SF0">
    <property type="entry name" value="PRE-MRNA-SPLICING FACTOR SPF27"/>
    <property type="match status" value="1"/>
</dbReference>
<comment type="caution">
    <text evidence="9">The sequence shown here is derived from an EMBL/GenBank/DDBJ whole genome shotgun (WGS) entry which is preliminary data.</text>
</comment>
<dbReference type="PANTHER" id="PTHR13296">
    <property type="entry name" value="BCAS2 PROTEIN"/>
    <property type="match status" value="1"/>
</dbReference>
<accession>W9Y5P6</accession>
<gene>
    <name evidence="9" type="ORF">A1O3_05620</name>
</gene>
<evidence type="ECO:0008006" key="11">
    <source>
        <dbReference type="Google" id="ProtNLM"/>
    </source>
</evidence>
<keyword evidence="3" id="KW-0507">mRNA processing</keyword>